<reference evidence="2" key="1">
    <citation type="submission" date="2014-11" db="EMBL/GenBank/DDBJ databases">
        <authorList>
            <person name="Amaro Gonzalez C."/>
        </authorList>
    </citation>
    <scope>NUCLEOTIDE SEQUENCE</scope>
</reference>
<proteinExistence type="predicted"/>
<name>A0A0E9UA84_ANGAN</name>
<dbReference type="EMBL" id="GBXM01045915">
    <property type="protein sequence ID" value="JAH62662.1"/>
    <property type="molecule type" value="Transcribed_RNA"/>
</dbReference>
<protein>
    <submittedName>
        <fullName evidence="2">Uncharacterized protein</fullName>
    </submittedName>
</protein>
<dbReference type="AlphaFoldDB" id="A0A0E9UA84"/>
<evidence type="ECO:0000313" key="2">
    <source>
        <dbReference type="EMBL" id="JAH62662.1"/>
    </source>
</evidence>
<evidence type="ECO:0000256" key="1">
    <source>
        <dbReference type="SAM" id="SignalP"/>
    </source>
</evidence>
<keyword evidence="1" id="KW-0732">Signal</keyword>
<feature type="signal peptide" evidence="1">
    <location>
        <begin position="1"/>
        <end position="18"/>
    </location>
</feature>
<sequence>MLITGFLLFLFRILLVATLGLKSWPECRLGCQSI</sequence>
<feature type="chain" id="PRO_5002433085" evidence="1">
    <location>
        <begin position="19"/>
        <end position="34"/>
    </location>
</feature>
<reference evidence="2" key="2">
    <citation type="journal article" date="2015" name="Fish Shellfish Immunol.">
        <title>Early steps in the European eel (Anguilla anguilla)-Vibrio vulnificus interaction in the gills: Role of the RtxA13 toxin.</title>
        <authorList>
            <person name="Callol A."/>
            <person name="Pajuelo D."/>
            <person name="Ebbesson L."/>
            <person name="Teles M."/>
            <person name="MacKenzie S."/>
            <person name="Amaro C."/>
        </authorList>
    </citation>
    <scope>NUCLEOTIDE SEQUENCE</scope>
</reference>
<accession>A0A0E9UA84</accession>
<organism evidence="2">
    <name type="scientific">Anguilla anguilla</name>
    <name type="common">European freshwater eel</name>
    <name type="synonym">Muraena anguilla</name>
    <dbReference type="NCBI Taxonomy" id="7936"/>
    <lineage>
        <taxon>Eukaryota</taxon>
        <taxon>Metazoa</taxon>
        <taxon>Chordata</taxon>
        <taxon>Craniata</taxon>
        <taxon>Vertebrata</taxon>
        <taxon>Euteleostomi</taxon>
        <taxon>Actinopterygii</taxon>
        <taxon>Neopterygii</taxon>
        <taxon>Teleostei</taxon>
        <taxon>Anguilliformes</taxon>
        <taxon>Anguillidae</taxon>
        <taxon>Anguilla</taxon>
    </lineage>
</organism>